<dbReference type="GO" id="GO:0004864">
    <property type="term" value="F:protein phosphatase inhibitor activity"/>
    <property type="evidence" value="ECO:0007669"/>
    <property type="project" value="InterPro"/>
</dbReference>
<dbReference type="PANTHER" id="PTHR12398:SF20">
    <property type="entry name" value="PROTEIN PHOSPHATASE 1 REGULATORY INHIBITOR SUBUNIT 2"/>
    <property type="match status" value="1"/>
</dbReference>
<dbReference type="GO" id="GO:0009966">
    <property type="term" value="P:regulation of signal transduction"/>
    <property type="evidence" value="ECO:0007669"/>
    <property type="project" value="InterPro"/>
</dbReference>
<dbReference type="AlphaFoldDB" id="A0AAN7WKZ7"/>
<dbReference type="Proteomes" id="UP001306508">
    <property type="component" value="Unassembled WGS sequence"/>
</dbReference>
<evidence type="ECO:0008006" key="4">
    <source>
        <dbReference type="Google" id="ProtNLM"/>
    </source>
</evidence>
<feature type="compositionally biased region" description="Basic and acidic residues" evidence="1">
    <location>
        <begin position="197"/>
        <end position="206"/>
    </location>
</feature>
<evidence type="ECO:0000313" key="3">
    <source>
        <dbReference type="Proteomes" id="UP001306508"/>
    </source>
</evidence>
<dbReference type="EMBL" id="JAWIZZ010000041">
    <property type="protein sequence ID" value="KAK5780414.1"/>
    <property type="molecule type" value="Genomic_DNA"/>
</dbReference>
<evidence type="ECO:0000313" key="2">
    <source>
        <dbReference type="EMBL" id="KAK5780414.1"/>
    </source>
</evidence>
<gene>
    <name evidence="2" type="ORF">RI543_002171</name>
</gene>
<keyword evidence="3" id="KW-1185">Reference proteome</keyword>
<dbReference type="PANTHER" id="PTHR12398">
    <property type="entry name" value="PROTEIN PHOSPHATASE INHIBITOR"/>
    <property type="match status" value="1"/>
</dbReference>
<name>A0AAN7WKZ7_9SACH</name>
<evidence type="ECO:0000256" key="1">
    <source>
        <dbReference type="SAM" id="MobiDB-lite"/>
    </source>
</evidence>
<dbReference type="InterPro" id="IPR007062">
    <property type="entry name" value="PPI-2"/>
</dbReference>
<feature type="region of interest" description="Disordered" evidence="1">
    <location>
        <begin position="132"/>
        <end position="206"/>
    </location>
</feature>
<organism evidence="2 3">
    <name type="scientific">Arxiozyma heterogenica</name>
    <dbReference type="NCBI Taxonomy" id="278026"/>
    <lineage>
        <taxon>Eukaryota</taxon>
        <taxon>Fungi</taxon>
        <taxon>Dikarya</taxon>
        <taxon>Ascomycota</taxon>
        <taxon>Saccharomycotina</taxon>
        <taxon>Saccharomycetes</taxon>
        <taxon>Saccharomycetales</taxon>
        <taxon>Saccharomycetaceae</taxon>
        <taxon>Arxiozyma</taxon>
    </lineage>
</organism>
<protein>
    <recommendedName>
        <fullName evidence="4">Protein GLC8</fullName>
    </recommendedName>
</protein>
<reference evidence="3" key="1">
    <citation type="submission" date="2023-07" db="EMBL/GenBank/DDBJ databases">
        <title>A draft genome of Kazachstania heterogenica Y-27499.</title>
        <authorList>
            <person name="Donic C."/>
            <person name="Kralova J.S."/>
            <person name="Fidel L."/>
            <person name="Ben-Dor S."/>
            <person name="Jung S."/>
        </authorList>
    </citation>
    <scope>NUCLEOTIDE SEQUENCE [LARGE SCALE GENOMIC DNA]</scope>
    <source>
        <strain evidence="3">Y27499</strain>
    </source>
</reference>
<dbReference type="Pfam" id="PF04979">
    <property type="entry name" value="IPP-2"/>
    <property type="match status" value="1"/>
</dbReference>
<accession>A0AAN7WKZ7</accession>
<comment type="caution">
    <text evidence="2">The sequence shown here is derived from an EMBL/GenBank/DDBJ whole genome shotgun (WGS) entry which is preliminary data.</text>
</comment>
<sequence>MGGILKNALSPEEQLLKEKTVNESTSEFRQKVYENTQLNAKLTNNKNKDINNINNVLTSKNDITGNKFIPKDTLLMKREEMAKISKENKNSSGDENANIDENEDERLQWNQENLEQNEITKKQFQDIHVDEPKTPYQGAMDPNGEYYTIDDEDNLNDFSLGEPEIQIPESTSLHEGVTIKEDSEQEEEEEEEEEESAEARHKRFEEMRKKHYNVRHLFKKK</sequence>
<proteinExistence type="predicted"/>
<feature type="compositionally biased region" description="Acidic residues" evidence="1">
    <location>
        <begin position="183"/>
        <end position="196"/>
    </location>
</feature>